<keyword evidence="9" id="KW-1185">Reference proteome</keyword>
<proteinExistence type="inferred from homology"/>
<organism evidence="8 9">
    <name type="scientific">Streptomyces finlayi</name>
    <dbReference type="NCBI Taxonomy" id="67296"/>
    <lineage>
        <taxon>Bacteria</taxon>
        <taxon>Bacillati</taxon>
        <taxon>Actinomycetota</taxon>
        <taxon>Actinomycetes</taxon>
        <taxon>Kitasatosporales</taxon>
        <taxon>Streptomycetaceae</taxon>
        <taxon>Streptomyces</taxon>
    </lineage>
</organism>
<comment type="similarity">
    <text evidence="5">Belongs to the radical SAM superfamily. Anaerobic sulfatase-maturating enzyme family.</text>
</comment>
<reference evidence="9" key="1">
    <citation type="submission" date="2019-10" db="EMBL/GenBank/DDBJ databases">
        <title>Antimicrobial potential of Antarctic Bacteria.</title>
        <authorList>
            <person name="Benaud N."/>
            <person name="Edwards R.J."/>
            <person name="Ferrari B.C."/>
        </authorList>
    </citation>
    <scope>NUCLEOTIDE SEQUENCE [LARGE SCALE GENOMIC DNA]</scope>
    <source>
        <strain evidence="9">NBSH44</strain>
    </source>
</reference>
<dbReference type="CDD" id="cd01335">
    <property type="entry name" value="Radical_SAM"/>
    <property type="match status" value="1"/>
</dbReference>
<evidence type="ECO:0000256" key="4">
    <source>
        <dbReference type="ARBA" id="ARBA00023014"/>
    </source>
</evidence>
<sequence length="416" mass="45132">MTIDQAVSTTLPVNPGQALPSDRTALGSSDGARLLQGERNWWFLGPGGVARLGGRHVTAGGTLRPEAEQRLRESGMFTPSTVRAYALTVLTSTHCNLGCGYCFQNTAQDQAGGTRPPRIARTRLNSQTITSLLGFTERQMAAVGLEKLRILLFGGEPLLNPRGCLELLERATDIAPTSAWMISNATLLTPSLARRLTGLGLTSVQVTFDGDRADHDRIRIGRADGSGTFDKIIRNIVNASEVSPIQWTLRVNVSQETFHGVDALIDRLATSLDPARCTLYFARIGDVGVGYTNSLLHTGELPAAFTRWQRRALDLGFTVSRPGARKTCVTCGHADGRYGAVVSADGTLASCWETAGKPDWEVGTVADGYRPSTVTGDRWVACQDLYRFDENARTLARFRDTVDTALLDYLDETGRL</sequence>
<gene>
    <name evidence="8" type="ORF">F0344_32855</name>
</gene>
<keyword evidence="1" id="KW-0949">S-adenosyl-L-methionine</keyword>
<dbReference type="SUPFAM" id="SSF102114">
    <property type="entry name" value="Radical SAM enzymes"/>
    <property type="match status" value="1"/>
</dbReference>
<evidence type="ECO:0000313" key="8">
    <source>
        <dbReference type="EMBL" id="QNE78757.1"/>
    </source>
</evidence>
<keyword evidence="2" id="KW-0479">Metal-binding</keyword>
<evidence type="ECO:0000259" key="7">
    <source>
        <dbReference type="PROSITE" id="PS51918"/>
    </source>
</evidence>
<feature type="compositionally biased region" description="Polar residues" evidence="6">
    <location>
        <begin position="1"/>
        <end position="12"/>
    </location>
</feature>
<dbReference type="EMBL" id="CP045702">
    <property type="protein sequence ID" value="QNE78757.1"/>
    <property type="molecule type" value="Genomic_DNA"/>
</dbReference>
<feature type="region of interest" description="Disordered" evidence="6">
    <location>
        <begin position="1"/>
        <end position="25"/>
    </location>
</feature>
<name>A0A7G7BTU2_9ACTN</name>
<evidence type="ECO:0000256" key="3">
    <source>
        <dbReference type="ARBA" id="ARBA00023004"/>
    </source>
</evidence>
<dbReference type="PROSITE" id="PS51918">
    <property type="entry name" value="RADICAL_SAM"/>
    <property type="match status" value="1"/>
</dbReference>
<dbReference type="SFLD" id="SFLDG01067">
    <property type="entry name" value="SPASM/twitch_domain_containing"/>
    <property type="match status" value="1"/>
</dbReference>
<dbReference type="Gene3D" id="3.20.20.70">
    <property type="entry name" value="Aldolase class I"/>
    <property type="match status" value="1"/>
</dbReference>
<dbReference type="GO" id="GO:0051536">
    <property type="term" value="F:iron-sulfur cluster binding"/>
    <property type="evidence" value="ECO:0007669"/>
    <property type="project" value="UniProtKB-KW"/>
</dbReference>
<evidence type="ECO:0000313" key="9">
    <source>
        <dbReference type="Proteomes" id="UP000515307"/>
    </source>
</evidence>
<dbReference type="KEGG" id="sfiy:F0344_32855"/>
<dbReference type="UniPathway" id="UPA00782"/>
<feature type="domain" description="Radical SAM core" evidence="7">
    <location>
        <begin position="80"/>
        <end position="318"/>
    </location>
</feature>
<dbReference type="PANTHER" id="PTHR43273">
    <property type="entry name" value="ANAEROBIC SULFATASE-MATURATING ENZYME HOMOLOG ASLB-RELATED"/>
    <property type="match status" value="1"/>
</dbReference>
<dbReference type="InterPro" id="IPR058240">
    <property type="entry name" value="rSAM_sf"/>
</dbReference>
<dbReference type="SFLD" id="SFLDS00029">
    <property type="entry name" value="Radical_SAM"/>
    <property type="match status" value="1"/>
</dbReference>
<dbReference type="AlphaFoldDB" id="A0A7G7BTU2"/>
<keyword evidence="3" id="KW-0408">Iron</keyword>
<accession>A0A7G7BTU2</accession>
<dbReference type="InterPro" id="IPR007197">
    <property type="entry name" value="rSAM"/>
</dbReference>
<dbReference type="PANTHER" id="PTHR43273:SF3">
    <property type="entry name" value="ANAEROBIC SULFATASE-MATURATING ENZYME HOMOLOG ASLB-RELATED"/>
    <property type="match status" value="1"/>
</dbReference>
<dbReference type="Pfam" id="PF04055">
    <property type="entry name" value="Radical_SAM"/>
    <property type="match status" value="1"/>
</dbReference>
<dbReference type="GO" id="GO:0016491">
    <property type="term" value="F:oxidoreductase activity"/>
    <property type="evidence" value="ECO:0007669"/>
    <property type="project" value="InterPro"/>
</dbReference>
<protein>
    <submittedName>
        <fullName evidence="8">Radical SAM protein</fullName>
    </submittedName>
</protein>
<dbReference type="GO" id="GO:0046872">
    <property type="term" value="F:metal ion binding"/>
    <property type="evidence" value="ECO:0007669"/>
    <property type="project" value="UniProtKB-KW"/>
</dbReference>
<keyword evidence="4" id="KW-0411">Iron-sulfur</keyword>
<evidence type="ECO:0000256" key="5">
    <source>
        <dbReference type="ARBA" id="ARBA00023601"/>
    </source>
</evidence>
<dbReference type="Proteomes" id="UP000515307">
    <property type="component" value="Chromosome"/>
</dbReference>
<evidence type="ECO:0000256" key="1">
    <source>
        <dbReference type="ARBA" id="ARBA00022691"/>
    </source>
</evidence>
<evidence type="ECO:0000256" key="6">
    <source>
        <dbReference type="SAM" id="MobiDB-lite"/>
    </source>
</evidence>
<dbReference type="InterPro" id="IPR013785">
    <property type="entry name" value="Aldolase_TIM"/>
</dbReference>
<dbReference type="InterPro" id="IPR023867">
    <property type="entry name" value="Sulphatase_maturase_rSAM"/>
</dbReference>
<evidence type="ECO:0000256" key="2">
    <source>
        <dbReference type="ARBA" id="ARBA00022723"/>
    </source>
</evidence>